<dbReference type="InterPro" id="IPR029063">
    <property type="entry name" value="SAM-dependent_MTases_sf"/>
</dbReference>
<dbReference type="InterPro" id="IPR041698">
    <property type="entry name" value="Methyltransf_25"/>
</dbReference>
<organism evidence="5 6">
    <name type="scientific">Lentzea atacamensis</name>
    <dbReference type="NCBI Taxonomy" id="531938"/>
    <lineage>
        <taxon>Bacteria</taxon>
        <taxon>Bacillati</taxon>
        <taxon>Actinomycetota</taxon>
        <taxon>Actinomycetes</taxon>
        <taxon>Pseudonocardiales</taxon>
        <taxon>Pseudonocardiaceae</taxon>
        <taxon>Lentzea</taxon>
    </lineage>
</organism>
<evidence type="ECO:0000256" key="3">
    <source>
        <dbReference type="ARBA" id="ARBA00022691"/>
    </source>
</evidence>
<dbReference type="PANTHER" id="PTHR43464:SF19">
    <property type="entry name" value="UBIQUINONE BIOSYNTHESIS O-METHYLTRANSFERASE, MITOCHONDRIAL"/>
    <property type="match status" value="1"/>
</dbReference>
<dbReference type="GO" id="GO:0008168">
    <property type="term" value="F:methyltransferase activity"/>
    <property type="evidence" value="ECO:0007669"/>
    <property type="project" value="UniProtKB-KW"/>
</dbReference>
<evidence type="ECO:0000256" key="2">
    <source>
        <dbReference type="ARBA" id="ARBA00022679"/>
    </source>
</evidence>
<name>A0A316HJA0_9PSEU</name>
<dbReference type="SUPFAM" id="SSF53335">
    <property type="entry name" value="S-adenosyl-L-methionine-dependent methyltransferases"/>
    <property type="match status" value="1"/>
</dbReference>
<evidence type="ECO:0000313" key="5">
    <source>
        <dbReference type="EMBL" id="PWK81298.1"/>
    </source>
</evidence>
<dbReference type="AlphaFoldDB" id="A0A316HJA0"/>
<accession>A0A316HJA0</accession>
<dbReference type="Gene3D" id="3.40.50.150">
    <property type="entry name" value="Vaccinia Virus protein VP39"/>
    <property type="match status" value="1"/>
</dbReference>
<dbReference type="Pfam" id="PF13649">
    <property type="entry name" value="Methyltransf_25"/>
    <property type="match status" value="1"/>
</dbReference>
<reference evidence="5 6" key="1">
    <citation type="submission" date="2018-05" db="EMBL/GenBank/DDBJ databases">
        <title>Genomic Encyclopedia of Type Strains, Phase IV (KMG-IV): sequencing the most valuable type-strain genomes for metagenomic binning, comparative biology and taxonomic classification.</title>
        <authorList>
            <person name="Goeker M."/>
        </authorList>
    </citation>
    <scope>NUCLEOTIDE SEQUENCE [LARGE SCALE GENOMIC DNA]</scope>
    <source>
        <strain evidence="5 6">DSM 45480</strain>
    </source>
</reference>
<dbReference type="GO" id="GO:0032259">
    <property type="term" value="P:methylation"/>
    <property type="evidence" value="ECO:0007669"/>
    <property type="project" value="UniProtKB-KW"/>
</dbReference>
<dbReference type="RefSeq" id="WP_109641486.1">
    <property type="nucleotide sequence ID" value="NZ_QGHB01000018.1"/>
</dbReference>
<dbReference type="Proteomes" id="UP000246005">
    <property type="component" value="Unassembled WGS sequence"/>
</dbReference>
<evidence type="ECO:0000259" key="4">
    <source>
        <dbReference type="Pfam" id="PF13649"/>
    </source>
</evidence>
<proteinExistence type="predicted"/>
<dbReference type="CDD" id="cd02440">
    <property type="entry name" value="AdoMet_MTases"/>
    <property type="match status" value="1"/>
</dbReference>
<dbReference type="EMBL" id="QGHB01000018">
    <property type="protein sequence ID" value="PWK81298.1"/>
    <property type="molecule type" value="Genomic_DNA"/>
</dbReference>
<evidence type="ECO:0000313" key="6">
    <source>
        <dbReference type="Proteomes" id="UP000246005"/>
    </source>
</evidence>
<comment type="caution">
    <text evidence="5">The sequence shown here is derived from an EMBL/GenBank/DDBJ whole genome shotgun (WGS) entry which is preliminary data.</text>
</comment>
<dbReference type="PANTHER" id="PTHR43464">
    <property type="entry name" value="METHYLTRANSFERASE"/>
    <property type="match status" value="1"/>
</dbReference>
<dbReference type="Gene3D" id="2.20.130.10">
    <property type="entry name" value="CAC2371-like domains"/>
    <property type="match status" value="1"/>
</dbReference>
<gene>
    <name evidence="5" type="ORF">C8D88_11866</name>
</gene>
<protein>
    <submittedName>
        <fullName evidence="5">Methyltransferase family protein</fullName>
    </submittedName>
</protein>
<keyword evidence="1 5" id="KW-0489">Methyltransferase</keyword>
<keyword evidence="3" id="KW-0949">S-adenosyl-L-methionine</keyword>
<sequence length="268" mass="30087">MNLLTDNPELYEHQFPDPEHVAARFVHDVVTRFGGGRELLDVGCGTGRDAGWLSRNGYRVAGIDSSENMLAHVRAHHPAVDVTLADMRAFGLGRRFDVVTCLDSAMLYCHTNADIEAFLSRCRAHLEPGGLFVAEMRNGAFFLGNTELLDGVRTRSVTWRGTDYTSHTELWIDHAAQLLRRRRTWEWAGRAEPLVQRSAWRLLFPQELRHLLDLAGFEVLALFDSPGPRTDQPWSADAPLSGALSGDRLHVVARLRRDGQPRKEPACP</sequence>
<feature type="domain" description="Methyltransferase" evidence="4">
    <location>
        <begin position="40"/>
        <end position="130"/>
    </location>
</feature>
<evidence type="ECO:0000256" key="1">
    <source>
        <dbReference type="ARBA" id="ARBA00022603"/>
    </source>
</evidence>
<keyword evidence="2 5" id="KW-0808">Transferase</keyword>